<keyword evidence="1" id="KW-1133">Transmembrane helix</keyword>
<dbReference type="Proteomes" id="UP000263900">
    <property type="component" value="Chromosome"/>
</dbReference>
<feature type="transmembrane region" description="Helical" evidence="1">
    <location>
        <begin position="74"/>
        <end position="92"/>
    </location>
</feature>
<keyword evidence="1" id="KW-0472">Membrane</keyword>
<evidence type="ECO:0000256" key="1">
    <source>
        <dbReference type="SAM" id="Phobius"/>
    </source>
</evidence>
<accession>A0A3B7MV59</accession>
<keyword evidence="3" id="KW-1185">Reference proteome</keyword>
<evidence type="ECO:0008006" key="4">
    <source>
        <dbReference type="Google" id="ProtNLM"/>
    </source>
</evidence>
<dbReference type="EMBL" id="CP032157">
    <property type="protein sequence ID" value="AXY77978.1"/>
    <property type="molecule type" value="Genomic_DNA"/>
</dbReference>
<keyword evidence="1" id="KW-0812">Transmembrane</keyword>
<dbReference type="OrthoDB" id="1467814at2"/>
<feature type="transmembrane region" description="Helical" evidence="1">
    <location>
        <begin position="104"/>
        <end position="122"/>
    </location>
</feature>
<proteinExistence type="predicted"/>
<organism evidence="2 3">
    <name type="scientific">Paraflavitalea soli</name>
    <dbReference type="NCBI Taxonomy" id="2315862"/>
    <lineage>
        <taxon>Bacteria</taxon>
        <taxon>Pseudomonadati</taxon>
        <taxon>Bacteroidota</taxon>
        <taxon>Chitinophagia</taxon>
        <taxon>Chitinophagales</taxon>
        <taxon>Chitinophagaceae</taxon>
        <taxon>Paraflavitalea</taxon>
    </lineage>
</organism>
<dbReference type="KEGG" id="pseg:D3H65_30050"/>
<protein>
    <recommendedName>
        <fullName evidence="4">DUF1440 domain-containing protein</fullName>
    </recommendedName>
</protein>
<reference evidence="2 3" key="1">
    <citation type="submission" date="2018-09" db="EMBL/GenBank/DDBJ databases">
        <title>Genome sequencing of strain 6GH32-13.</title>
        <authorList>
            <person name="Weon H.-Y."/>
            <person name="Heo J."/>
            <person name="Kwon S.-W."/>
        </authorList>
    </citation>
    <scope>NUCLEOTIDE SEQUENCE [LARGE SCALE GENOMIC DNA]</scope>
    <source>
        <strain evidence="2 3">5GH32-13</strain>
    </source>
</reference>
<feature type="transmembrane region" description="Helical" evidence="1">
    <location>
        <begin position="40"/>
        <end position="62"/>
    </location>
</feature>
<gene>
    <name evidence="2" type="ORF">D3H65_30050</name>
</gene>
<name>A0A3B7MV59_9BACT</name>
<dbReference type="RefSeq" id="WP_119053851.1">
    <property type="nucleotide sequence ID" value="NZ_CP032157.1"/>
</dbReference>
<dbReference type="AlphaFoldDB" id="A0A3B7MV59"/>
<evidence type="ECO:0000313" key="3">
    <source>
        <dbReference type="Proteomes" id="UP000263900"/>
    </source>
</evidence>
<sequence length="140" mass="15288">MFKRSFLLGLVSGLLAGVASLIYAKVYYNSLGVDFSAVAATTSILAASVLGGVLAAIGYWLLTKFLKAKGEIVFNFLFTILTFVSILAPLATRLPLTVEMPELFPGYTVPMHFFPALAWFTLKPLFIQQTIKDYDRPTGA</sequence>
<evidence type="ECO:0000313" key="2">
    <source>
        <dbReference type="EMBL" id="AXY77978.1"/>
    </source>
</evidence>